<feature type="compositionally biased region" description="Basic and acidic residues" evidence="1">
    <location>
        <begin position="8"/>
        <end position="18"/>
    </location>
</feature>
<comment type="caution">
    <text evidence="2">The sequence shown here is derived from an EMBL/GenBank/DDBJ whole genome shotgun (WGS) entry which is preliminary data.</text>
</comment>
<protein>
    <submittedName>
        <fullName evidence="2">Uncharacterized protein</fullName>
    </submittedName>
</protein>
<evidence type="ECO:0000256" key="1">
    <source>
        <dbReference type="SAM" id="MobiDB-lite"/>
    </source>
</evidence>
<feature type="region of interest" description="Disordered" evidence="1">
    <location>
        <begin position="77"/>
        <end position="194"/>
    </location>
</feature>
<sequence length="312" mass="34130">MAHGAPRHFPDRFRRPADYQEPLPQGMSFFSSFTRTDSLSRARRHTALGLVLSVLIHAGLFLFLRAKLNVEPPKMQFAGKPDSPLQVTFIRPPAPAPKPEAPKAEPEPPKKAQTPPKKQAAKAAPRRSAAPTPRRAEPAPAVPVSPRDTAPAVATQPAPEEDFMTATNRNRERRQALEQAAAQENAAARAAENPSANDIAKANIAFQEQRGRGTNGVFQIVSKGPRVAQYSFLGWTTDQRRSQKQLIEVDAGPGGNVELAVVDSMIALIRRYYSGDFSFDSQRLGRVVVLSARVADTKGLQHFLLNEFFNGG</sequence>
<feature type="compositionally biased region" description="Low complexity" evidence="1">
    <location>
        <begin position="111"/>
        <end position="147"/>
    </location>
</feature>
<feature type="region of interest" description="Disordered" evidence="1">
    <location>
        <begin position="1"/>
        <end position="21"/>
    </location>
</feature>
<feature type="compositionally biased region" description="Basic and acidic residues" evidence="1">
    <location>
        <begin position="100"/>
        <end position="110"/>
    </location>
</feature>
<gene>
    <name evidence="2" type="ORF">GAK35_03750</name>
</gene>
<dbReference type="EMBL" id="WNDX01000160">
    <property type="protein sequence ID" value="KAF1038915.1"/>
    <property type="molecule type" value="Genomic_DNA"/>
</dbReference>
<feature type="compositionally biased region" description="Low complexity" evidence="1">
    <location>
        <begin position="177"/>
        <end position="193"/>
    </location>
</feature>
<name>A0A7V8JSJ9_9BURK</name>
<evidence type="ECO:0000313" key="3">
    <source>
        <dbReference type="Proteomes" id="UP000462435"/>
    </source>
</evidence>
<reference evidence="3" key="1">
    <citation type="journal article" date="2020" name="MBio">
        <title>Horizontal gene transfer to a defensive symbiont with a reduced genome amongst a multipartite beetle microbiome.</title>
        <authorList>
            <person name="Waterworth S.C."/>
            <person name="Florez L.V."/>
            <person name="Rees E.R."/>
            <person name="Hertweck C."/>
            <person name="Kaltenpoth M."/>
            <person name="Kwan J.C."/>
        </authorList>
    </citation>
    <scope>NUCLEOTIDE SEQUENCE [LARGE SCALE GENOMIC DNA]</scope>
</reference>
<evidence type="ECO:0000313" key="2">
    <source>
        <dbReference type="EMBL" id="KAF1038915.1"/>
    </source>
</evidence>
<proteinExistence type="predicted"/>
<organism evidence="2 3">
    <name type="scientific">Herbaspirillum frisingense</name>
    <dbReference type="NCBI Taxonomy" id="92645"/>
    <lineage>
        <taxon>Bacteria</taxon>
        <taxon>Pseudomonadati</taxon>
        <taxon>Pseudomonadota</taxon>
        <taxon>Betaproteobacteria</taxon>
        <taxon>Burkholderiales</taxon>
        <taxon>Oxalobacteraceae</taxon>
        <taxon>Herbaspirillum</taxon>
    </lineage>
</organism>
<accession>A0A7V8JSJ9</accession>
<dbReference type="AlphaFoldDB" id="A0A7V8JSJ9"/>
<dbReference type="Proteomes" id="UP000462435">
    <property type="component" value="Unassembled WGS sequence"/>
</dbReference>